<dbReference type="PANTHER" id="PTHR47425">
    <property type="entry name" value="FARB-RELATED"/>
    <property type="match status" value="1"/>
</dbReference>
<sequence length="234" mass="27713">MYQHARYQVWSHVEELVLAKVSLLLSLWCGPKRDVTTNSLWSDRAIYHTKQFINKSSSKMNPILPKRNKILYWCCIIRNTFISYAMRRPYRLCSEEMSVCDPEAVRSEFEFELLFHDYSSPGEKLRMVEDFVTICKLANNLSSILRSQRSLVFGIDWRSEEPESPVTTNNNELHQCLAKYLGAAKHESELLELKDEYEDKTRFMEPRDTEHNEEMLTKMRSYTIHLIIYVNVVR</sequence>
<dbReference type="Proteomes" id="UP000799757">
    <property type="component" value="Unassembled WGS sequence"/>
</dbReference>
<protein>
    <recommendedName>
        <fullName evidence="3">Transcription factor domain-containing protein</fullName>
    </recommendedName>
</protein>
<dbReference type="AlphaFoldDB" id="A0A6A6XKJ2"/>
<dbReference type="PANTHER" id="PTHR47425:SF2">
    <property type="entry name" value="FARB-RELATED"/>
    <property type="match status" value="1"/>
</dbReference>
<organism evidence="1 2">
    <name type="scientific">Melanomma pulvis-pyrius CBS 109.77</name>
    <dbReference type="NCBI Taxonomy" id="1314802"/>
    <lineage>
        <taxon>Eukaryota</taxon>
        <taxon>Fungi</taxon>
        <taxon>Dikarya</taxon>
        <taxon>Ascomycota</taxon>
        <taxon>Pezizomycotina</taxon>
        <taxon>Dothideomycetes</taxon>
        <taxon>Pleosporomycetidae</taxon>
        <taxon>Pleosporales</taxon>
        <taxon>Melanommataceae</taxon>
        <taxon>Melanomma</taxon>
    </lineage>
</organism>
<evidence type="ECO:0008006" key="3">
    <source>
        <dbReference type="Google" id="ProtNLM"/>
    </source>
</evidence>
<evidence type="ECO:0000313" key="2">
    <source>
        <dbReference type="Proteomes" id="UP000799757"/>
    </source>
</evidence>
<gene>
    <name evidence="1" type="ORF">K505DRAFT_157312</name>
</gene>
<name>A0A6A6XKJ2_9PLEO</name>
<proteinExistence type="predicted"/>
<reference evidence="1" key="1">
    <citation type="journal article" date="2020" name="Stud. Mycol.">
        <title>101 Dothideomycetes genomes: a test case for predicting lifestyles and emergence of pathogens.</title>
        <authorList>
            <person name="Haridas S."/>
            <person name="Albert R."/>
            <person name="Binder M."/>
            <person name="Bloem J."/>
            <person name="Labutti K."/>
            <person name="Salamov A."/>
            <person name="Andreopoulos B."/>
            <person name="Baker S."/>
            <person name="Barry K."/>
            <person name="Bills G."/>
            <person name="Bluhm B."/>
            <person name="Cannon C."/>
            <person name="Castanera R."/>
            <person name="Culley D."/>
            <person name="Daum C."/>
            <person name="Ezra D."/>
            <person name="Gonzalez J."/>
            <person name="Henrissat B."/>
            <person name="Kuo A."/>
            <person name="Liang C."/>
            <person name="Lipzen A."/>
            <person name="Lutzoni F."/>
            <person name="Magnuson J."/>
            <person name="Mondo S."/>
            <person name="Nolan M."/>
            <person name="Ohm R."/>
            <person name="Pangilinan J."/>
            <person name="Park H.-J."/>
            <person name="Ramirez L."/>
            <person name="Alfaro M."/>
            <person name="Sun H."/>
            <person name="Tritt A."/>
            <person name="Yoshinaga Y."/>
            <person name="Zwiers L.-H."/>
            <person name="Turgeon B."/>
            <person name="Goodwin S."/>
            <person name="Spatafora J."/>
            <person name="Crous P."/>
            <person name="Grigoriev I."/>
        </authorList>
    </citation>
    <scope>NUCLEOTIDE SEQUENCE</scope>
    <source>
        <strain evidence="1">CBS 109.77</strain>
    </source>
</reference>
<keyword evidence="2" id="KW-1185">Reference proteome</keyword>
<dbReference type="EMBL" id="MU001824">
    <property type="protein sequence ID" value="KAF2796698.1"/>
    <property type="molecule type" value="Genomic_DNA"/>
</dbReference>
<dbReference type="InterPro" id="IPR052761">
    <property type="entry name" value="Fungal_Detox/Toxin_TFs"/>
</dbReference>
<dbReference type="OrthoDB" id="5041285at2759"/>
<evidence type="ECO:0000313" key="1">
    <source>
        <dbReference type="EMBL" id="KAF2796698.1"/>
    </source>
</evidence>
<accession>A0A6A6XKJ2</accession>